<reference evidence="4" key="1">
    <citation type="submission" date="2016-07" db="EMBL/GenBank/DDBJ databases">
        <title>Multiple horizontal gene transfer events from other fungi enriched the ability of initially mycotrophic Trichoderma (Ascomycota) to feed on dead plant biomass.</title>
        <authorList>
            <consortium name="DOE Joint Genome Institute"/>
            <person name="Atanasova L."/>
            <person name="Chenthamara K."/>
            <person name="Zhang J."/>
            <person name="Grujic M."/>
            <person name="Henrissat B."/>
            <person name="Kuo A."/>
            <person name="Aerts A."/>
            <person name="Salamov A."/>
            <person name="Lipzen A."/>
            <person name="Labutti K."/>
            <person name="Barry K."/>
            <person name="Miao Y."/>
            <person name="Rahimi M.J."/>
            <person name="Shen Q."/>
            <person name="Grigoriev I.V."/>
            <person name="Kubicek C.P."/>
            <person name="Druzhinina I.S."/>
        </authorList>
    </citation>
    <scope>NUCLEOTIDE SEQUENCE [LARGE SCALE GENOMIC DNA]</scope>
    <source>
        <strain evidence="4">TUCIM 6016</strain>
    </source>
</reference>
<sequence length="789" mass="89714">MASESSSMIPPIHLQPPSVDFIDNRLPEHHGVFRNTNAHYNHMLQRYVSDRTSSTDQALVESNSNANGQTSSNQLAPICQMGDVGDPEKFWGLVFSDAMAAFVTKYPNEPDGISKLGYSIRNQTTWKGINNQLHRAREVYDGSQKQFRGWCKRTMRKIGDNAAEPATNIINLIPNIEYVSPVLGAVQLLLNAYKVASEVREKVTSSFDETEVQELFNNAEVYVITFPDSSRIKDSTISLVVAVMKAIEDGIGFFLSKQKVQQFQMETRQDSKQTKVVLNDIHQFSAEACNNVLIMLNDAEENKKRQMQILANQENILNRLAIMEEISRTSTPVPADPSITWQSQHIASYNAQFQLIAAPPVHYHTYLQPVQQPFVMNNGQIAWFDALSDPNYPRPVSPQRRIVNSSSILDILKIPLDLDSVDLQAVKDYSYRLPRKYHARAVQVTQTREFRQWIVTPTSTRLLIHGEFSPHSLDSHRVSPLSFFCFLLVNMLRARERYITLVFFCGFHVEEEDANVVFIVRRTTDLPTITTALRYDPKVNIIRAKLQHLQTVLPEERRGSLELPCRMLHERVEFFLNNIECVIVFNGIRERMETQQTVLFNLIAQSDNLINVGLAKDSKEMAVASKQDSSAMKIIALLTTFFLPGTFIASFFAMPLFDWSEPTLSRVANRHFWIYWAVTGPLTLTIMAGVIAWAVWNNRRVALLQSRARDSVGTKSTGDKGRDTDEDQESGGEEDEGQDAESEEDDGQETDTEQSPERDAEKMGFRQKYSLRNILNRRKRHVAAVEAEP</sequence>
<evidence type="ECO:0000256" key="2">
    <source>
        <dbReference type="SAM" id="Phobius"/>
    </source>
</evidence>
<organism evidence="3 4">
    <name type="scientific">Trichoderma citrinoviride</name>
    <dbReference type="NCBI Taxonomy" id="58853"/>
    <lineage>
        <taxon>Eukaryota</taxon>
        <taxon>Fungi</taxon>
        <taxon>Dikarya</taxon>
        <taxon>Ascomycota</taxon>
        <taxon>Pezizomycotina</taxon>
        <taxon>Sordariomycetes</taxon>
        <taxon>Hypocreomycetidae</taxon>
        <taxon>Hypocreales</taxon>
        <taxon>Hypocreaceae</taxon>
        <taxon>Trichoderma</taxon>
    </lineage>
</organism>
<feature type="transmembrane region" description="Helical" evidence="2">
    <location>
        <begin position="478"/>
        <end position="494"/>
    </location>
</feature>
<proteinExistence type="predicted"/>
<dbReference type="RefSeq" id="XP_024747668.1">
    <property type="nucleotide sequence ID" value="XM_024891130.1"/>
</dbReference>
<evidence type="ECO:0000313" key="3">
    <source>
        <dbReference type="EMBL" id="PTB64348.1"/>
    </source>
</evidence>
<feature type="compositionally biased region" description="Acidic residues" evidence="1">
    <location>
        <begin position="724"/>
        <end position="754"/>
    </location>
</feature>
<dbReference type="PANTHER" id="PTHR40619">
    <property type="entry name" value="FUNGAL STAND N-TERMINAL GOODBYE DOMAIN-CONTAINING PROTEIN"/>
    <property type="match status" value="1"/>
</dbReference>
<name>A0A2T4B507_9HYPO</name>
<feature type="transmembrane region" description="Helical" evidence="2">
    <location>
        <begin position="673"/>
        <end position="696"/>
    </location>
</feature>
<dbReference type="PANTHER" id="PTHR40619:SF3">
    <property type="entry name" value="FUNGAL STAND N-TERMINAL GOODBYE DOMAIN-CONTAINING PROTEIN"/>
    <property type="match status" value="1"/>
</dbReference>
<keyword evidence="2" id="KW-0472">Membrane</keyword>
<feature type="region of interest" description="Disordered" evidence="1">
    <location>
        <begin position="708"/>
        <end position="766"/>
    </location>
</feature>
<feature type="region of interest" description="Disordered" evidence="1">
    <location>
        <begin position="54"/>
        <end position="74"/>
    </location>
</feature>
<dbReference type="OrthoDB" id="5419927at2759"/>
<protein>
    <submittedName>
        <fullName evidence="3">Uncharacterized protein</fullName>
    </submittedName>
</protein>
<keyword evidence="4" id="KW-1185">Reference proteome</keyword>
<feature type="compositionally biased region" description="Basic and acidic residues" evidence="1">
    <location>
        <begin position="708"/>
        <end position="723"/>
    </location>
</feature>
<dbReference type="AlphaFoldDB" id="A0A2T4B507"/>
<feature type="transmembrane region" description="Helical" evidence="2">
    <location>
        <begin position="634"/>
        <end position="653"/>
    </location>
</feature>
<evidence type="ECO:0000256" key="1">
    <source>
        <dbReference type="SAM" id="MobiDB-lite"/>
    </source>
</evidence>
<evidence type="ECO:0000313" key="4">
    <source>
        <dbReference type="Proteomes" id="UP000241546"/>
    </source>
</evidence>
<dbReference type="Proteomes" id="UP000241546">
    <property type="component" value="Unassembled WGS sequence"/>
</dbReference>
<accession>A0A2T4B507</accession>
<dbReference type="Gene3D" id="1.20.58.340">
    <property type="entry name" value="Magnesium transport protein CorA, transmembrane region"/>
    <property type="match status" value="1"/>
</dbReference>
<feature type="compositionally biased region" description="Basic and acidic residues" evidence="1">
    <location>
        <begin position="755"/>
        <end position="764"/>
    </location>
</feature>
<dbReference type="GeneID" id="36599248"/>
<gene>
    <name evidence="3" type="ORF">BBK36DRAFT_1124089</name>
</gene>
<keyword evidence="2" id="KW-1133">Transmembrane helix</keyword>
<dbReference type="EMBL" id="KZ680217">
    <property type="protein sequence ID" value="PTB64348.1"/>
    <property type="molecule type" value="Genomic_DNA"/>
</dbReference>
<keyword evidence="2" id="KW-0812">Transmembrane</keyword>